<protein>
    <recommendedName>
        <fullName evidence="3">HTH CENPB-type domain-containing protein</fullName>
    </recommendedName>
</protein>
<dbReference type="HOGENOM" id="CLU_021331_0_0_1"/>
<dbReference type="Proteomes" id="UP000008068">
    <property type="component" value="Unassembled WGS sequence"/>
</dbReference>
<dbReference type="Pfam" id="PF03184">
    <property type="entry name" value="DDE_1"/>
    <property type="match status" value="1"/>
</dbReference>
<dbReference type="SMART" id="SM00674">
    <property type="entry name" value="CENPB"/>
    <property type="match status" value="1"/>
</dbReference>
<evidence type="ECO:0000256" key="1">
    <source>
        <dbReference type="ARBA" id="ARBA00023125"/>
    </source>
</evidence>
<dbReference type="PANTHER" id="PTHR32525:SF0">
    <property type="entry name" value="DOMAIN OF UNKNOWN FUNCTION WSN DOMAIN-CONTAINING PROTEIN-RELATED"/>
    <property type="match status" value="1"/>
</dbReference>
<feature type="domain" description="HTH CENPB-type" evidence="3">
    <location>
        <begin position="90"/>
        <end position="156"/>
    </location>
</feature>
<reference evidence="5" key="1">
    <citation type="submission" date="2011-07" db="EMBL/GenBank/DDBJ databases">
        <authorList>
            <consortium name="Caenorhabditis brenneri Sequencing and Analysis Consortium"/>
            <person name="Wilson R.K."/>
        </authorList>
    </citation>
    <scope>NUCLEOTIDE SEQUENCE [LARGE SCALE GENOMIC DNA]</scope>
    <source>
        <strain evidence="5">PB2801</strain>
    </source>
</reference>
<evidence type="ECO:0000313" key="5">
    <source>
        <dbReference type="Proteomes" id="UP000008068"/>
    </source>
</evidence>
<dbReference type="EMBL" id="GL379892">
    <property type="protein sequence ID" value="EGT31967.1"/>
    <property type="molecule type" value="Genomic_DNA"/>
</dbReference>
<accession>G0NIV9</accession>
<dbReference type="STRING" id="135651.G0NIV9"/>
<dbReference type="Pfam" id="PF03221">
    <property type="entry name" value="HTH_Tnp_Tc5"/>
    <property type="match status" value="1"/>
</dbReference>
<dbReference type="PANTHER" id="PTHR32525">
    <property type="entry name" value="PROTEIN-TYROSINE-PHOSPHATASE"/>
    <property type="match status" value="1"/>
</dbReference>
<organism evidence="5">
    <name type="scientific">Caenorhabditis brenneri</name>
    <name type="common">Nematode worm</name>
    <dbReference type="NCBI Taxonomy" id="135651"/>
    <lineage>
        <taxon>Eukaryota</taxon>
        <taxon>Metazoa</taxon>
        <taxon>Ecdysozoa</taxon>
        <taxon>Nematoda</taxon>
        <taxon>Chromadorea</taxon>
        <taxon>Rhabditida</taxon>
        <taxon>Rhabditina</taxon>
        <taxon>Rhabditomorpha</taxon>
        <taxon>Rhabditoidea</taxon>
        <taxon>Rhabditidae</taxon>
        <taxon>Peloderinae</taxon>
        <taxon>Caenorhabditis</taxon>
    </lineage>
</organism>
<evidence type="ECO:0000256" key="2">
    <source>
        <dbReference type="SAM" id="SignalP"/>
    </source>
</evidence>
<keyword evidence="5" id="KW-1185">Reference proteome</keyword>
<evidence type="ECO:0000313" key="4">
    <source>
        <dbReference type="EMBL" id="EGT31967.1"/>
    </source>
</evidence>
<keyword evidence="1" id="KW-0238">DNA-binding</keyword>
<dbReference type="InterPro" id="IPR007350">
    <property type="entry name" value="Transposase_Tc5_C"/>
</dbReference>
<feature type="chain" id="PRO_5003404969" description="HTH CENPB-type domain-containing protein" evidence="2">
    <location>
        <begin position="26"/>
        <end position="468"/>
    </location>
</feature>
<dbReference type="OrthoDB" id="5876883at2759"/>
<name>G0NIV9_CAEBE</name>
<dbReference type="InterPro" id="IPR004875">
    <property type="entry name" value="DDE_SF_endonuclease_dom"/>
</dbReference>
<dbReference type="Pfam" id="PF04236">
    <property type="entry name" value="Transp_Tc5_C"/>
    <property type="match status" value="1"/>
</dbReference>
<dbReference type="AlphaFoldDB" id="G0NIV9"/>
<dbReference type="InParanoid" id="G0NIV9"/>
<feature type="signal peptide" evidence="2">
    <location>
        <begin position="1"/>
        <end position="25"/>
    </location>
</feature>
<dbReference type="InterPro" id="IPR006600">
    <property type="entry name" value="HTH_CenpB_DNA-bd_dom"/>
</dbReference>
<dbReference type="eggNOG" id="KOG3105">
    <property type="taxonomic scope" value="Eukaryota"/>
</dbReference>
<proteinExistence type="predicted"/>
<evidence type="ECO:0000259" key="3">
    <source>
        <dbReference type="SMART" id="SM00674"/>
    </source>
</evidence>
<sequence>MRKSIRIMTPPWVLKLLLLFPPTQQIRKLVDVDQVEEAVTFYGSLGESKRKGTKRPTLATMTRKFGFLKNANHLYKLSQFEKSRVRCNIHNTMHFISEKLFDQVQQHLEEALILHGDDLRDMALDIVREHDLDIDFIASDSWINSWKRAHRISSRRITKFVSRKKFVDSGALKKNAQKFVEAAKREMVNYRPDQIYNGDQSGFLMEMNSMRTLARTGSKDVPIVVRSEANTKKSYTVLPLIRADGSFAPKLFIVLKEPNGKFPVTKDVFKTHNLVVKAHTTHIMTKKLMLEFFEDVVFDSSMPDNQLLIVDSWPSWKDSKAIDSVRPTSKKIKTLIIPGGCTSMIQPLDVGVFGQYKKIMKKFNSYAARKHKDFNIAGRDNLLKVNSLVYWLLCHPELKEWALYAWYGCGYSSVHPCPYSTPYEKIFPDHGTTGCQKKRCKKSAFIFCLYCRKRICFTHFVEAYHKCN</sequence>
<dbReference type="GO" id="GO:0003677">
    <property type="term" value="F:DNA binding"/>
    <property type="evidence" value="ECO:0007669"/>
    <property type="project" value="UniProtKB-KW"/>
</dbReference>
<gene>
    <name evidence="4" type="ORF">CAEBREN_14033</name>
</gene>
<keyword evidence="2" id="KW-0732">Signal</keyword>
<dbReference type="OMA" id="ASSKHEW"/>